<sequence>MTENAYLHFHIWLRLEIDECPAHFCKCLAKFLRRVEKYALSITHKICWQLPYFSNERHVLYILIDEGHP</sequence>
<accession>A0A915ELI3</accession>
<dbReference type="Proteomes" id="UP000887574">
    <property type="component" value="Unplaced"/>
</dbReference>
<organism evidence="1 2">
    <name type="scientific">Ditylenchus dipsaci</name>
    <dbReference type="NCBI Taxonomy" id="166011"/>
    <lineage>
        <taxon>Eukaryota</taxon>
        <taxon>Metazoa</taxon>
        <taxon>Ecdysozoa</taxon>
        <taxon>Nematoda</taxon>
        <taxon>Chromadorea</taxon>
        <taxon>Rhabditida</taxon>
        <taxon>Tylenchina</taxon>
        <taxon>Tylenchomorpha</taxon>
        <taxon>Sphaerularioidea</taxon>
        <taxon>Anguinidae</taxon>
        <taxon>Anguininae</taxon>
        <taxon>Ditylenchus</taxon>
    </lineage>
</organism>
<name>A0A915ELI3_9BILA</name>
<evidence type="ECO:0000313" key="1">
    <source>
        <dbReference type="Proteomes" id="UP000887574"/>
    </source>
</evidence>
<dbReference type="WBParaSite" id="jg7601">
    <property type="protein sequence ID" value="jg7601"/>
    <property type="gene ID" value="jg7601"/>
</dbReference>
<keyword evidence="1" id="KW-1185">Reference proteome</keyword>
<proteinExistence type="predicted"/>
<dbReference type="AlphaFoldDB" id="A0A915ELI3"/>
<protein>
    <submittedName>
        <fullName evidence="2">Uncharacterized protein</fullName>
    </submittedName>
</protein>
<reference evidence="2" key="1">
    <citation type="submission" date="2022-11" db="UniProtKB">
        <authorList>
            <consortium name="WormBaseParasite"/>
        </authorList>
    </citation>
    <scope>IDENTIFICATION</scope>
</reference>
<evidence type="ECO:0000313" key="2">
    <source>
        <dbReference type="WBParaSite" id="jg7601"/>
    </source>
</evidence>